<gene>
    <name evidence="2" type="ORF">ACETWP_09850</name>
</gene>
<comment type="caution">
    <text evidence="2">The sequence shown here is derived from an EMBL/GenBank/DDBJ whole genome shotgun (WGS) entry which is preliminary data.</text>
</comment>
<dbReference type="InterPro" id="IPR036866">
    <property type="entry name" value="RibonucZ/Hydroxyglut_hydro"/>
</dbReference>
<keyword evidence="3" id="KW-1185">Reference proteome</keyword>
<dbReference type="PANTHER" id="PTHR42951">
    <property type="entry name" value="METALLO-BETA-LACTAMASE DOMAIN-CONTAINING"/>
    <property type="match status" value="1"/>
</dbReference>
<name>A0ABV4URL4_9MICC</name>
<evidence type="ECO:0000313" key="3">
    <source>
        <dbReference type="Proteomes" id="UP001575652"/>
    </source>
</evidence>
<dbReference type="SMART" id="SM00849">
    <property type="entry name" value="Lactamase_B"/>
    <property type="match status" value="1"/>
</dbReference>
<organism evidence="2 3">
    <name type="scientific">Arthrobacter halodurans</name>
    <dbReference type="NCBI Taxonomy" id="516699"/>
    <lineage>
        <taxon>Bacteria</taxon>
        <taxon>Bacillati</taxon>
        <taxon>Actinomycetota</taxon>
        <taxon>Actinomycetes</taxon>
        <taxon>Micrococcales</taxon>
        <taxon>Micrococcaceae</taxon>
        <taxon>Arthrobacter</taxon>
    </lineage>
</organism>
<dbReference type="PANTHER" id="PTHR42951:SF4">
    <property type="entry name" value="ACYL-COENZYME A THIOESTERASE MBLAC2"/>
    <property type="match status" value="1"/>
</dbReference>
<dbReference type="RefSeq" id="WP_373972057.1">
    <property type="nucleotide sequence ID" value="NZ_JBHDLJ010000006.1"/>
</dbReference>
<dbReference type="Pfam" id="PF00753">
    <property type="entry name" value="Lactamase_B"/>
    <property type="match status" value="1"/>
</dbReference>
<dbReference type="SUPFAM" id="SSF56281">
    <property type="entry name" value="Metallo-hydrolase/oxidoreductase"/>
    <property type="match status" value="1"/>
</dbReference>
<dbReference type="InterPro" id="IPR050855">
    <property type="entry name" value="NDM-1-like"/>
</dbReference>
<feature type="domain" description="Metallo-beta-lactamase" evidence="1">
    <location>
        <begin position="26"/>
        <end position="215"/>
    </location>
</feature>
<reference evidence="2 3" key="1">
    <citation type="submission" date="2024-09" db="EMBL/GenBank/DDBJ databases">
        <authorList>
            <person name="Salinas-Garcia M.A."/>
            <person name="Prieme A."/>
        </authorList>
    </citation>
    <scope>NUCLEOTIDE SEQUENCE [LARGE SCALE GENOMIC DNA]</scope>
    <source>
        <strain evidence="2 3">DSM 21081</strain>
    </source>
</reference>
<evidence type="ECO:0000259" key="1">
    <source>
        <dbReference type="SMART" id="SM00849"/>
    </source>
</evidence>
<sequence length="283" mass="30717">MVVNAAEAVWRHVGERTWVLRLDGYGVNAGLILGDDLAAVVDTGAGPSNAATLYAAVREVTDLPLVVINTHAHGDHFFGNAYFRARGVEDIWAHGVAADEIAAHGEDQRPLVKAIDPAMASGSGEWTEIAAPNRRVQEHPVDLHLGGHTVTLFHLGRGHTAGDLLVGSGNVLFAGDLVEEGAHPSFEDSYPYEWQRVLGKIIAIDELYTCIVPGHGEPVDPDFVRTQFHKLRQAIKTCSTAIHEYSVDYTKAIPVLPYGPIQSRHLILRMKATGPSRAHSIPR</sequence>
<evidence type="ECO:0000313" key="2">
    <source>
        <dbReference type="EMBL" id="MFB0834892.1"/>
    </source>
</evidence>
<dbReference type="Gene3D" id="3.60.15.10">
    <property type="entry name" value="Ribonuclease Z/Hydroxyacylglutathione hydrolase-like"/>
    <property type="match status" value="1"/>
</dbReference>
<accession>A0ABV4URL4</accession>
<dbReference type="EMBL" id="JBHDLJ010000006">
    <property type="protein sequence ID" value="MFB0834892.1"/>
    <property type="molecule type" value="Genomic_DNA"/>
</dbReference>
<proteinExistence type="predicted"/>
<dbReference type="Proteomes" id="UP001575652">
    <property type="component" value="Unassembled WGS sequence"/>
</dbReference>
<dbReference type="CDD" id="cd16282">
    <property type="entry name" value="metallo-hydrolase-like_MBL-fold"/>
    <property type="match status" value="1"/>
</dbReference>
<dbReference type="InterPro" id="IPR001279">
    <property type="entry name" value="Metallo-B-lactamas"/>
</dbReference>
<protein>
    <submittedName>
        <fullName evidence="2">MBL fold metallo-hydrolase</fullName>
    </submittedName>
</protein>